<reference evidence="2 3" key="2">
    <citation type="submission" date="2018-11" db="EMBL/GenBank/DDBJ databases">
        <authorList>
            <consortium name="Pathogen Informatics"/>
        </authorList>
    </citation>
    <scope>NUCLEOTIDE SEQUENCE [LARGE SCALE GENOMIC DNA]</scope>
    <source>
        <strain evidence="2 3">Costa Rica</strain>
    </source>
</reference>
<dbReference type="EMBL" id="UYYA01003810">
    <property type="protein sequence ID" value="VDM55852.1"/>
    <property type="molecule type" value="Genomic_DNA"/>
</dbReference>
<feature type="region of interest" description="Disordered" evidence="1">
    <location>
        <begin position="480"/>
        <end position="565"/>
    </location>
</feature>
<dbReference type="OrthoDB" id="239865at2759"/>
<name>A0A158PFQ0_ANGCS</name>
<evidence type="ECO:0000313" key="4">
    <source>
        <dbReference type="WBParaSite" id="ACOC_0000426601-mRNA-1"/>
    </source>
</evidence>
<protein>
    <submittedName>
        <fullName evidence="4">WD_REPEATS_REGION domain-containing protein</fullName>
    </submittedName>
</protein>
<feature type="compositionally biased region" description="Basic and acidic residues" evidence="1">
    <location>
        <begin position="551"/>
        <end position="565"/>
    </location>
</feature>
<evidence type="ECO:0000256" key="1">
    <source>
        <dbReference type="SAM" id="MobiDB-lite"/>
    </source>
</evidence>
<reference evidence="4" key="1">
    <citation type="submission" date="2016-04" db="UniProtKB">
        <authorList>
            <consortium name="WormBaseParasite"/>
        </authorList>
    </citation>
    <scope>IDENTIFICATION</scope>
</reference>
<evidence type="ECO:0000313" key="3">
    <source>
        <dbReference type="Proteomes" id="UP000267027"/>
    </source>
</evidence>
<dbReference type="Proteomes" id="UP000267027">
    <property type="component" value="Unassembled WGS sequence"/>
</dbReference>
<organism evidence="4">
    <name type="scientific">Angiostrongylus costaricensis</name>
    <name type="common">Nematode worm</name>
    <dbReference type="NCBI Taxonomy" id="334426"/>
    <lineage>
        <taxon>Eukaryota</taxon>
        <taxon>Metazoa</taxon>
        <taxon>Ecdysozoa</taxon>
        <taxon>Nematoda</taxon>
        <taxon>Chromadorea</taxon>
        <taxon>Rhabditida</taxon>
        <taxon>Rhabditina</taxon>
        <taxon>Rhabditomorpha</taxon>
        <taxon>Strongyloidea</taxon>
        <taxon>Metastrongylidae</taxon>
        <taxon>Angiostrongylus</taxon>
    </lineage>
</organism>
<dbReference type="WBParaSite" id="ACOC_0000426601-mRNA-1">
    <property type="protein sequence ID" value="ACOC_0000426601-mRNA-1"/>
    <property type="gene ID" value="ACOC_0000426601"/>
</dbReference>
<gene>
    <name evidence="2" type="ORF">ACOC_LOCUS4267</name>
</gene>
<feature type="region of interest" description="Disordered" evidence="1">
    <location>
        <begin position="381"/>
        <end position="441"/>
    </location>
</feature>
<proteinExistence type="predicted"/>
<sequence length="565" mass="62328">MDLCGAATAQTKFTEAGEGSGNDIDDHSADILVGSMHINELTFLLAVFFLSWLFKRLVTQQHFSKADKHPVVVPDVREAKKESALEDEEAFMISADASFAESLNADDELAVNSVVASMLSRVCDSELDQNRRERRVLQGEVQVTQAYNLDSDSSFTISAILAKLNDPQKKLNRRERRALQRELEIAQGIQKIYSASQSCPNQPSLAGDSFPHCSLPENEPHTLTKLSLVAKIPLGDATYDIKWLFNGCEKQFLATTAKHHPIHLWTEYGTSVRISITEKQTGGQKSIVSCIAMNKAFDGVYAAGSYDGNGELVITSCSFTHLLQLVFLFGSMYFMCLCAQPKEEKSQGRMPINRNTQQLALQFASSSGSVNRVKTEAIRNKPSVLEQKATSQASAEVKQSLAQDGKKSSRKGGDQKPDSVRKRKRKDGDSISIQDTEGKPQENLALLAAAEQMENDNCEGKTLSEVNKADLALLHEVENMKQEQSAYENFGPSGGDAEGADNAKNATRQKSRRAPKTEKIVRNLGSDFDVEGTQVEKSASRKLLPEPAPPLRERRSASHSKYYDR</sequence>
<feature type="compositionally biased region" description="Basic and acidic residues" evidence="1">
    <location>
        <begin position="404"/>
        <end position="420"/>
    </location>
</feature>
<dbReference type="AlphaFoldDB" id="A0A158PFQ0"/>
<accession>A0A158PFQ0</accession>
<dbReference type="STRING" id="334426.A0A158PFQ0"/>
<evidence type="ECO:0000313" key="2">
    <source>
        <dbReference type="EMBL" id="VDM55852.1"/>
    </source>
</evidence>
<keyword evidence="3" id="KW-1185">Reference proteome</keyword>